<gene>
    <name evidence="1" type="ORF">E2C01_051947</name>
</gene>
<accession>A0A5B7GKN3</accession>
<evidence type="ECO:0000313" key="2">
    <source>
        <dbReference type="Proteomes" id="UP000324222"/>
    </source>
</evidence>
<comment type="caution">
    <text evidence="1">The sequence shown here is derived from an EMBL/GenBank/DDBJ whole genome shotgun (WGS) entry which is preliminary data.</text>
</comment>
<protein>
    <submittedName>
        <fullName evidence="1">Uncharacterized protein</fullName>
    </submittedName>
</protein>
<dbReference type="EMBL" id="VSRR010015225">
    <property type="protein sequence ID" value="MPC57955.1"/>
    <property type="molecule type" value="Genomic_DNA"/>
</dbReference>
<dbReference type="AlphaFoldDB" id="A0A5B7GKN3"/>
<reference evidence="1 2" key="1">
    <citation type="submission" date="2019-05" db="EMBL/GenBank/DDBJ databases">
        <title>Another draft genome of Portunus trituberculatus and its Hox gene families provides insights of decapod evolution.</title>
        <authorList>
            <person name="Jeong J.-H."/>
            <person name="Song I."/>
            <person name="Kim S."/>
            <person name="Choi T."/>
            <person name="Kim D."/>
            <person name="Ryu S."/>
            <person name="Kim W."/>
        </authorList>
    </citation>
    <scope>NUCLEOTIDE SEQUENCE [LARGE SCALE GENOMIC DNA]</scope>
    <source>
        <tissue evidence="1">Muscle</tissue>
    </source>
</reference>
<keyword evidence="2" id="KW-1185">Reference proteome</keyword>
<name>A0A5B7GKN3_PORTR</name>
<evidence type="ECO:0000313" key="1">
    <source>
        <dbReference type="EMBL" id="MPC57955.1"/>
    </source>
</evidence>
<organism evidence="1 2">
    <name type="scientific">Portunus trituberculatus</name>
    <name type="common">Swimming crab</name>
    <name type="synonym">Neptunus trituberculatus</name>
    <dbReference type="NCBI Taxonomy" id="210409"/>
    <lineage>
        <taxon>Eukaryota</taxon>
        <taxon>Metazoa</taxon>
        <taxon>Ecdysozoa</taxon>
        <taxon>Arthropoda</taxon>
        <taxon>Crustacea</taxon>
        <taxon>Multicrustacea</taxon>
        <taxon>Malacostraca</taxon>
        <taxon>Eumalacostraca</taxon>
        <taxon>Eucarida</taxon>
        <taxon>Decapoda</taxon>
        <taxon>Pleocyemata</taxon>
        <taxon>Brachyura</taxon>
        <taxon>Eubrachyura</taxon>
        <taxon>Portunoidea</taxon>
        <taxon>Portunidae</taxon>
        <taxon>Portuninae</taxon>
        <taxon>Portunus</taxon>
    </lineage>
</organism>
<proteinExistence type="predicted"/>
<sequence length="75" mass="8614">MEEALLSMEGRVWIQQSEITCLVNQSKSVHKCQLRLQRSRRCLPGVPRVSAPSEQQPRLVYLAPQCSPLVLVRER</sequence>
<dbReference type="Proteomes" id="UP000324222">
    <property type="component" value="Unassembled WGS sequence"/>
</dbReference>